<reference evidence="1" key="1">
    <citation type="submission" date="2023-04" db="EMBL/GenBank/DDBJ databases">
        <title>Draft Genome sequencing of Naganishia species isolated from polar environments using Oxford Nanopore Technology.</title>
        <authorList>
            <person name="Leo P."/>
            <person name="Venkateswaran K."/>
        </authorList>
    </citation>
    <scope>NUCLEOTIDE SEQUENCE</scope>
    <source>
        <strain evidence="1">MNA-CCFEE 5262</strain>
    </source>
</reference>
<comment type="caution">
    <text evidence="1">The sequence shown here is derived from an EMBL/GenBank/DDBJ whole genome shotgun (WGS) entry which is preliminary data.</text>
</comment>
<evidence type="ECO:0000313" key="1">
    <source>
        <dbReference type="EMBL" id="KAJ9112837.1"/>
    </source>
</evidence>
<keyword evidence="2" id="KW-1185">Reference proteome</keyword>
<sequence length="858" mass="92205">MSAAAERNETPIKAEEDDATELTAILHDLSSTPTTTLSKTQLSLTAGVLSPLYSVNRQGSERCRALAFLVLSRISTDQKSALQTVTTLSAYINAQLQETSIPHLLKGISFLDAIVQVDTSPSSGDAAAGSIAKRVLEADGLMESITDVLDTQLFTVEDNEEEIPKEKEKGRPQVDIEEQHSLLDYSLAHLFSTLANIPAYRSFLSDRPRTWLEYHLSSSSIRPETKTSPTEDRTRVLAAVTLTKLAKATIVDPALNGKNPEVAGSEEQNQEDVVTRAGDELEQLTAMLKSVVIGSSAIPASGSTDSTEAITSALEGLAYTSSQPELKAALGNDDQFIRSLFGIAKSLSSQPQANASKLSASYNVDLSNQTTSAPRGNQAAAYGIATIMYNLFARKPVLTEEQRQVEALKRMANAGAATGTRKTMGQAAEQTSKVEDENMSDEAVHARVQRGIKNGAVEAIAALAKVDSLRVKQVLGGTLLALVHEREDRLEIVKQGGYKALRAIIATLLEPPSPKEPKSAELEKESLPALQALAKLVITTPPSQLFGAGGPGGALDAVRPVALLLLHADNSMLQRFEAMMALTNLASVDPTVAQRIYTFSRRDAGVKPAKTDGQEAATTSDQIVQAVENQMLEDHKLVRRAAVELVCNLMISDESFARYSGDYIPGSNPSITTPEQAKKASTPRLHILLALTDVRDLPTRLAASGALAMLTQSETACSILLGLGGDSTKAWEKIGGLLAPLKAEHDASGEDNAFEEEEDEEVEEISTLPPDEGLVHRGLTIALNLFHHIEKLPPSDRAKAFKTADSRGVTRHLINLLAIWTDKNLLVAKKVKSPPREVLGLGIECLRILKANDIQLVV</sequence>
<gene>
    <name evidence="1" type="ORF">QFC20_002165</name>
</gene>
<dbReference type="EMBL" id="JASBWS010000014">
    <property type="protein sequence ID" value="KAJ9112837.1"/>
    <property type="molecule type" value="Genomic_DNA"/>
</dbReference>
<name>A0ACC2WMI1_9TREE</name>
<organism evidence="1 2">
    <name type="scientific">Naganishia adeliensis</name>
    <dbReference type="NCBI Taxonomy" id="92952"/>
    <lineage>
        <taxon>Eukaryota</taxon>
        <taxon>Fungi</taxon>
        <taxon>Dikarya</taxon>
        <taxon>Basidiomycota</taxon>
        <taxon>Agaricomycotina</taxon>
        <taxon>Tremellomycetes</taxon>
        <taxon>Filobasidiales</taxon>
        <taxon>Filobasidiaceae</taxon>
        <taxon>Naganishia</taxon>
    </lineage>
</organism>
<protein>
    <submittedName>
        <fullName evidence="1">Uncharacterized protein</fullName>
    </submittedName>
</protein>
<dbReference type="Proteomes" id="UP001230649">
    <property type="component" value="Unassembled WGS sequence"/>
</dbReference>
<accession>A0ACC2WMI1</accession>
<evidence type="ECO:0000313" key="2">
    <source>
        <dbReference type="Proteomes" id="UP001230649"/>
    </source>
</evidence>
<proteinExistence type="predicted"/>